<dbReference type="CDD" id="cd17631">
    <property type="entry name" value="FACL_FadD13-like"/>
    <property type="match status" value="1"/>
</dbReference>
<proteinExistence type="inferred from homology"/>
<evidence type="ECO:0000313" key="6">
    <source>
        <dbReference type="Proteomes" id="UP001597040"/>
    </source>
</evidence>
<evidence type="ECO:0000259" key="3">
    <source>
        <dbReference type="Pfam" id="PF00501"/>
    </source>
</evidence>
<protein>
    <submittedName>
        <fullName evidence="5">Long-chain fatty acid--CoA ligase</fullName>
    </submittedName>
</protein>
<comment type="similarity">
    <text evidence="1">Belongs to the ATP-dependent AMP-binding enzyme family.</text>
</comment>
<dbReference type="Gene3D" id="3.30.300.30">
    <property type="match status" value="1"/>
</dbReference>
<feature type="domain" description="AMP-dependent synthetase/ligase" evidence="3">
    <location>
        <begin position="9"/>
        <end position="359"/>
    </location>
</feature>
<dbReference type="Pfam" id="PF00501">
    <property type="entry name" value="AMP-binding"/>
    <property type="match status" value="1"/>
</dbReference>
<evidence type="ECO:0000259" key="4">
    <source>
        <dbReference type="Pfam" id="PF13193"/>
    </source>
</evidence>
<evidence type="ECO:0000313" key="5">
    <source>
        <dbReference type="EMBL" id="MFD1037118.1"/>
    </source>
</evidence>
<evidence type="ECO:0000256" key="2">
    <source>
        <dbReference type="ARBA" id="ARBA00022598"/>
    </source>
</evidence>
<keyword evidence="6" id="KW-1185">Reference proteome</keyword>
<evidence type="ECO:0000256" key="1">
    <source>
        <dbReference type="ARBA" id="ARBA00006432"/>
    </source>
</evidence>
<dbReference type="SUPFAM" id="SSF56801">
    <property type="entry name" value="Acetyl-CoA synthetase-like"/>
    <property type="match status" value="1"/>
</dbReference>
<dbReference type="InterPro" id="IPR045851">
    <property type="entry name" value="AMP-bd_C_sf"/>
</dbReference>
<comment type="caution">
    <text evidence="5">The sequence shown here is derived from an EMBL/GenBank/DDBJ whole genome shotgun (WGS) entry which is preliminary data.</text>
</comment>
<dbReference type="RefSeq" id="WP_390358913.1">
    <property type="nucleotide sequence ID" value="NZ_JBHTKJ010000005.1"/>
</dbReference>
<dbReference type="InterPro" id="IPR020845">
    <property type="entry name" value="AMP-binding_CS"/>
</dbReference>
<accession>A0ABW3LFE6</accession>
<sequence>MQSDINWFKNRVSLTPEDTAVIDSNSNDIWTYEQLHQRAKYLANYFVASGVQKGDRVALLAPNHISYFDFFFASMQIGAIFVPLNWRLAEAELNYIIHDCNPKIIGIDPLFQEKLNSIKISTDLIIIDNNRYMDNLPSDYFSYEVMIKEDDPLTIIYTGGTTGRPKGAVLSHRSILWNALNTITSWNLNNDDTTLTCLPMFHTGGLNVYTLPLLLIGGKVVIASEFKAEKAVEDLIKYKCTVVLFVPTMYHMMIQTDAFKQSTFPDMKVFVSGGAPCPHKIYDAFAEKGIAFKEGYGLTEAGPNNFYIDPKDTVYKLGSVGKPMLFNDIKIITDDGETAKSDDVGELLLRGNHAFEFYWNKPKQTEETIIDGWIHTGDLARQDKDGYVYIVGRKKDMIITGGENVYPLEVEHWLESDYDIDEAAVIGLPDDKWGEIVVAFVVLKKEMTESELKSYCKKKLTRYKVPKKFYFLNELPKTHVGKINKQILKDRGLVYKDSTLS</sequence>
<dbReference type="GO" id="GO:0016874">
    <property type="term" value="F:ligase activity"/>
    <property type="evidence" value="ECO:0007669"/>
    <property type="project" value="UniProtKB-KW"/>
</dbReference>
<organism evidence="5 6">
    <name type="scientific">Virgibacillus byunsanensis</name>
    <dbReference type="NCBI Taxonomy" id="570945"/>
    <lineage>
        <taxon>Bacteria</taxon>
        <taxon>Bacillati</taxon>
        <taxon>Bacillota</taxon>
        <taxon>Bacilli</taxon>
        <taxon>Bacillales</taxon>
        <taxon>Bacillaceae</taxon>
        <taxon>Virgibacillus</taxon>
    </lineage>
</organism>
<dbReference type="Proteomes" id="UP001597040">
    <property type="component" value="Unassembled WGS sequence"/>
</dbReference>
<dbReference type="InterPro" id="IPR042099">
    <property type="entry name" value="ANL_N_sf"/>
</dbReference>
<dbReference type="PANTHER" id="PTHR43201">
    <property type="entry name" value="ACYL-COA SYNTHETASE"/>
    <property type="match status" value="1"/>
</dbReference>
<dbReference type="PANTHER" id="PTHR43201:SF5">
    <property type="entry name" value="MEDIUM-CHAIN ACYL-COA LIGASE ACSF2, MITOCHONDRIAL"/>
    <property type="match status" value="1"/>
</dbReference>
<gene>
    <name evidence="5" type="ORF">ACFQ3N_01575</name>
</gene>
<keyword evidence="2 5" id="KW-0436">Ligase</keyword>
<dbReference type="Pfam" id="PF13193">
    <property type="entry name" value="AMP-binding_C"/>
    <property type="match status" value="1"/>
</dbReference>
<dbReference type="PROSITE" id="PS00455">
    <property type="entry name" value="AMP_BINDING"/>
    <property type="match status" value="1"/>
</dbReference>
<feature type="domain" description="AMP-binding enzyme C-terminal" evidence="4">
    <location>
        <begin position="409"/>
        <end position="482"/>
    </location>
</feature>
<dbReference type="InterPro" id="IPR000873">
    <property type="entry name" value="AMP-dep_synth/lig_dom"/>
</dbReference>
<name>A0ABW3LFE6_9BACI</name>
<dbReference type="EMBL" id="JBHTKJ010000005">
    <property type="protein sequence ID" value="MFD1037118.1"/>
    <property type="molecule type" value="Genomic_DNA"/>
</dbReference>
<dbReference type="Gene3D" id="3.40.50.12780">
    <property type="entry name" value="N-terminal domain of ligase-like"/>
    <property type="match status" value="1"/>
</dbReference>
<dbReference type="InterPro" id="IPR025110">
    <property type="entry name" value="AMP-bd_C"/>
</dbReference>
<reference evidence="6" key="1">
    <citation type="journal article" date="2019" name="Int. J. Syst. Evol. Microbiol.">
        <title>The Global Catalogue of Microorganisms (GCM) 10K type strain sequencing project: providing services to taxonomists for standard genome sequencing and annotation.</title>
        <authorList>
            <consortium name="The Broad Institute Genomics Platform"/>
            <consortium name="The Broad Institute Genome Sequencing Center for Infectious Disease"/>
            <person name="Wu L."/>
            <person name="Ma J."/>
        </authorList>
    </citation>
    <scope>NUCLEOTIDE SEQUENCE [LARGE SCALE GENOMIC DNA]</scope>
    <source>
        <strain evidence="6">CCUG 56754</strain>
    </source>
</reference>